<keyword evidence="3 6" id="KW-0812">Transmembrane</keyword>
<feature type="transmembrane region" description="Helical" evidence="6">
    <location>
        <begin position="62"/>
        <end position="79"/>
    </location>
</feature>
<evidence type="ECO:0000256" key="4">
    <source>
        <dbReference type="ARBA" id="ARBA00022989"/>
    </source>
</evidence>
<name>A0ABW8I5A5_9BACI</name>
<evidence type="ECO:0000256" key="3">
    <source>
        <dbReference type="ARBA" id="ARBA00022692"/>
    </source>
</evidence>
<protein>
    <submittedName>
        <fullName evidence="7">YitT family protein</fullName>
    </submittedName>
</protein>
<evidence type="ECO:0000256" key="6">
    <source>
        <dbReference type="SAM" id="Phobius"/>
    </source>
</evidence>
<dbReference type="Proteomes" id="UP001619911">
    <property type="component" value="Unassembled WGS sequence"/>
</dbReference>
<feature type="transmembrane region" description="Helical" evidence="6">
    <location>
        <begin position="154"/>
        <end position="176"/>
    </location>
</feature>
<comment type="caution">
    <text evidence="7">The sequence shown here is derived from an EMBL/GenBank/DDBJ whole genome shotgun (WGS) entry which is preliminary data.</text>
</comment>
<feature type="transmembrane region" description="Helical" evidence="6">
    <location>
        <begin position="86"/>
        <end position="105"/>
    </location>
</feature>
<evidence type="ECO:0000256" key="1">
    <source>
        <dbReference type="ARBA" id="ARBA00004651"/>
    </source>
</evidence>
<dbReference type="EMBL" id="JAUIYO010000001">
    <property type="protein sequence ID" value="MFK2824670.1"/>
    <property type="molecule type" value="Genomic_DNA"/>
</dbReference>
<gene>
    <name evidence="7" type="ORF">QYG89_03015</name>
</gene>
<keyword evidence="8" id="KW-1185">Reference proteome</keyword>
<feature type="transmembrane region" description="Helical" evidence="6">
    <location>
        <begin position="111"/>
        <end position="134"/>
    </location>
</feature>
<evidence type="ECO:0000256" key="5">
    <source>
        <dbReference type="ARBA" id="ARBA00023136"/>
    </source>
</evidence>
<dbReference type="InterPro" id="IPR051461">
    <property type="entry name" value="UPF0750_membrane"/>
</dbReference>
<keyword evidence="4 6" id="KW-1133">Transmembrane helix</keyword>
<keyword evidence="5 6" id="KW-0472">Membrane</keyword>
<evidence type="ECO:0000313" key="7">
    <source>
        <dbReference type="EMBL" id="MFK2824670.1"/>
    </source>
</evidence>
<dbReference type="PANTHER" id="PTHR33545">
    <property type="entry name" value="UPF0750 MEMBRANE PROTEIN YITT-RELATED"/>
    <property type="match status" value="1"/>
</dbReference>
<dbReference type="InterPro" id="IPR003740">
    <property type="entry name" value="YitT"/>
</dbReference>
<proteinExistence type="predicted"/>
<dbReference type="PANTHER" id="PTHR33545:SF5">
    <property type="entry name" value="UPF0750 MEMBRANE PROTEIN YITT"/>
    <property type="match status" value="1"/>
</dbReference>
<keyword evidence="2" id="KW-1003">Cell membrane</keyword>
<reference evidence="7 8" key="1">
    <citation type="submission" date="2023-07" db="EMBL/GenBank/DDBJ databases">
        <title>Bacillus lucianemedeirus sp. nov, a new species isolated from an immunobiological production facility.</title>
        <authorList>
            <person name="Costa L.V."/>
            <person name="Miranda R.V.S.L."/>
            <person name="Brandao M.L.L."/>
            <person name="Reis C.M.F."/>
            <person name="Frazao A.M."/>
            <person name="Cruz F.V."/>
            <person name="Baio P.V.P."/>
            <person name="Veras J.F.C."/>
            <person name="Ramos J.N."/>
            <person name="Vieira V."/>
        </authorList>
    </citation>
    <scope>NUCLEOTIDE SEQUENCE [LARGE SCALE GENOMIC DNA]</scope>
    <source>
        <strain evidence="7 8">B190/17</strain>
    </source>
</reference>
<organism evidence="7 8">
    <name type="scientific">Bacillus lumedeiriae</name>
    <dbReference type="NCBI Taxonomy" id="3058829"/>
    <lineage>
        <taxon>Bacteria</taxon>
        <taxon>Bacillati</taxon>
        <taxon>Bacillota</taxon>
        <taxon>Bacilli</taxon>
        <taxon>Bacillales</taxon>
        <taxon>Bacillaceae</taxon>
        <taxon>Bacillus</taxon>
    </lineage>
</organism>
<dbReference type="Pfam" id="PF02588">
    <property type="entry name" value="YitT_membrane"/>
    <property type="match status" value="1"/>
</dbReference>
<dbReference type="RefSeq" id="WP_404314392.1">
    <property type="nucleotide sequence ID" value="NZ_JAUIYO010000001.1"/>
</dbReference>
<feature type="transmembrane region" description="Helical" evidence="6">
    <location>
        <begin position="21"/>
        <end position="42"/>
    </location>
</feature>
<comment type="subcellular location">
    <subcellularLocation>
        <location evidence="1">Cell membrane</location>
        <topology evidence="1">Multi-pass membrane protein</topology>
    </subcellularLocation>
</comment>
<evidence type="ECO:0000313" key="8">
    <source>
        <dbReference type="Proteomes" id="UP001619911"/>
    </source>
</evidence>
<evidence type="ECO:0000256" key="2">
    <source>
        <dbReference type="ARBA" id="ARBA00022475"/>
    </source>
</evidence>
<accession>A0ABW8I5A5</accession>
<feature type="transmembrane region" description="Helical" evidence="6">
    <location>
        <begin position="182"/>
        <end position="202"/>
    </location>
</feature>
<sequence>MYAYFLIRHLDKEWRKILRKMIIIGLSGLLIGLGINLFILPFHLLEGGVFGIGLLFNYLWDFKIGLTIICVNLPVYVLAFKLDRSCFFNSLYGTLITPILIDLLIPLSGIVHLPILASASVGGLFIGVGTGLMLRYNISPGGVDLLALLLSKHFAINAGFIVFFIDSLILASGLLLFKDPKLIYSLFTIICVSVLIAILTSFKSISLYPR</sequence>